<dbReference type="InterPro" id="IPR051332">
    <property type="entry name" value="Fosfomycin_Res_Enzymes"/>
</dbReference>
<organism evidence="9 10">
    <name type="scientific">Oceanobacillus longus</name>
    <dbReference type="NCBI Taxonomy" id="930120"/>
    <lineage>
        <taxon>Bacteria</taxon>
        <taxon>Bacillati</taxon>
        <taxon>Bacillota</taxon>
        <taxon>Bacilli</taxon>
        <taxon>Bacillales</taxon>
        <taxon>Bacillaceae</taxon>
        <taxon>Oceanobacillus</taxon>
    </lineage>
</organism>
<dbReference type="Pfam" id="PF00903">
    <property type="entry name" value="Glyoxalase"/>
    <property type="match status" value="1"/>
</dbReference>
<comment type="subunit">
    <text evidence="2">Homotetramer.</text>
</comment>
<dbReference type="EMBL" id="JBHSAO010000015">
    <property type="protein sequence ID" value="MFC4025460.1"/>
    <property type="molecule type" value="Genomic_DNA"/>
</dbReference>
<dbReference type="Gene3D" id="3.10.180.10">
    <property type="entry name" value="2,3-Dihydroxybiphenyl 1,2-Dioxygenase, domain 1"/>
    <property type="match status" value="2"/>
</dbReference>
<evidence type="ECO:0000313" key="10">
    <source>
        <dbReference type="Proteomes" id="UP001595772"/>
    </source>
</evidence>
<keyword evidence="6" id="KW-0223">Dioxygenase</keyword>
<dbReference type="PANTHER" id="PTHR36113:SF6">
    <property type="entry name" value="FOSFOMYCIN RESISTANCE PROTEIN FOSX"/>
    <property type="match status" value="1"/>
</dbReference>
<keyword evidence="5" id="KW-0058">Aromatic hydrocarbons catabolism</keyword>
<comment type="caution">
    <text evidence="9">The sequence shown here is derived from an EMBL/GenBank/DDBJ whole genome shotgun (WGS) entry which is preliminary data.</text>
</comment>
<dbReference type="InterPro" id="IPR004360">
    <property type="entry name" value="Glyas_Fos-R_dOase_dom"/>
</dbReference>
<dbReference type="PANTHER" id="PTHR36113">
    <property type="entry name" value="LYASE, PUTATIVE-RELATED-RELATED"/>
    <property type="match status" value="1"/>
</dbReference>
<keyword evidence="7" id="KW-0560">Oxidoreductase</keyword>
<dbReference type="InterPro" id="IPR054560">
    <property type="entry name" value="XylE-like_N"/>
</dbReference>
<evidence type="ECO:0000256" key="1">
    <source>
        <dbReference type="ARBA" id="ARBA00008784"/>
    </source>
</evidence>
<dbReference type="RefSeq" id="WP_379497954.1">
    <property type="nucleotide sequence ID" value="NZ_JBHSAO010000015.1"/>
</dbReference>
<sequence length="329" mass="37113">MEYRVLPEIAKLGHVAVVSTDLEKSLWFFKEVVGLEETEEVDGVHYLRAWGDFEHHTLSLTAGDESRVEHIAFRTKRPEDVGYFAELLEEAEVKVEKVPAGVEAGQGESIRFQLPTGHNFELYFEMDQTPADPSRKARLKNQTYKAWRKGISPRRFDHVNIATNEDANLIIDFLVEKLGFKVREYFKLPNGATGSAWLSVTPLVHDIAVMSSPDVKSSHELHHISYFTDNAQDILRAADILTEEGFKFIGPGKHGITQAIYLYIIDPGSGIRLELFSNSYLILEPDWKPVEWSIEEAEFAVTYWGEQTGGASELDKPTINAGGEMSIKI</sequence>
<reference evidence="10" key="1">
    <citation type="journal article" date="2019" name="Int. J. Syst. Evol. Microbiol.">
        <title>The Global Catalogue of Microorganisms (GCM) 10K type strain sequencing project: providing services to taxonomists for standard genome sequencing and annotation.</title>
        <authorList>
            <consortium name="The Broad Institute Genomics Platform"/>
            <consortium name="The Broad Institute Genome Sequencing Center for Infectious Disease"/>
            <person name="Wu L."/>
            <person name="Ma J."/>
        </authorList>
    </citation>
    <scope>NUCLEOTIDE SEQUENCE [LARGE SCALE GENOMIC DNA]</scope>
    <source>
        <strain evidence="10">IBRC-M 10703</strain>
    </source>
</reference>
<keyword evidence="10" id="KW-1185">Reference proteome</keyword>
<dbReference type="Proteomes" id="UP001595772">
    <property type="component" value="Unassembled WGS sequence"/>
</dbReference>
<keyword evidence="4" id="KW-0677">Repeat</keyword>
<evidence type="ECO:0000313" key="9">
    <source>
        <dbReference type="EMBL" id="MFC4025460.1"/>
    </source>
</evidence>
<feature type="domain" description="VOC" evidence="8">
    <location>
        <begin position="11"/>
        <end position="125"/>
    </location>
</feature>
<dbReference type="Pfam" id="PF22247">
    <property type="entry name" value="Diox-like_N"/>
    <property type="match status" value="1"/>
</dbReference>
<accession>A0ABV8GZZ1</accession>
<evidence type="ECO:0000259" key="8">
    <source>
        <dbReference type="PROSITE" id="PS51819"/>
    </source>
</evidence>
<comment type="similarity">
    <text evidence="1">Belongs to the extradiol ring-cleavage dioxygenase family.</text>
</comment>
<evidence type="ECO:0000256" key="4">
    <source>
        <dbReference type="ARBA" id="ARBA00022737"/>
    </source>
</evidence>
<dbReference type="InterPro" id="IPR029068">
    <property type="entry name" value="Glyas_Bleomycin-R_OHBP_Dase"/>
</dbReference>
<evidence type="ECO:0000256" key="3">
    <source>
        <dbReference type="ARBA" id="ARBA00022723"/>
    </source>
</evidence>
<protein>
    <submittedName>
        <fullName evidence="9">VOC family protein</fullName>
    </submittedName>
</protein>
<evidence type="ECO:0000256" key="7">
    <source>
        <dbReference type="ARBA" id="ARBA00023002"/>
    </source>
</evidence>
<gene>
    <name evidence="9" type="ORF">ACFOUV_16855</name>
</gene>
<dbReference type="SUPFAM" id="SSF54593">
    <property type="entry name" value="Glyoxalase/Bleomycin resistance protein/Dihydroxybiphenyl dioxygenase"/>
    <property type="match status" value="1"/>
</dbReference>
<proteinExistence type="inferred from homology"/>
<dbReference type="PROSITE" id="PS51819">
    <property type="entry name" value="VOC"/>
    <property type="match status" value="2"/>
</dbReference>
<keyword evidence="3" id="KW-0479">Metal-binding</keyword>
<evidence type="ECO:0000256" key="5">
    <source>
        <dbReference type="ARBA" id="ARBA00022797"/>
    </source>
</evidence>
<name>A0ABV8GZZ1_9BACI</name>
<evidence type="ECO:0000256" key="2">
    <source>
        <dbReference type="ARBA" id="ARBA00011881"/>
    </source>
</evidence>
<evidence type="ECO:0000256" key="6">
    <source>
        <dbReference type="ARBA" id="ARBA00022964"/>
    </source>
</evidence>
<dbReference type="InterPro" id="IPR037523">
    <property type="entry name" value="VOC_core"/>
</dbReference>
<feature type="domain" description="VOC" evidence="8">
    <location>
        <begin position="155"/>
        <end position="278"/>
    </location>
</feature>